<dbReference type="AlphaFoldDB" id="A0A7W6JZJ5"/>
<dbReference type="EMBL" id="JACIDU010000003">
    <property type="protein sequence ID" value="MBB4102415.1"/>
    <property type="molecule type" value="Genomic_DNA"/>
</dbReference>
<evidence type="ECO:0000313" key="3">
    <source>
        <dbReference type="Proteomes" id="UP000584824"/>
    </source>
</evidence>
<dbReference type="RefSeq" id="WP_183789961.1">
    <property type="nucleotide sequence ID" value="NZ_JACIDU010000003.1"/>
</dbReference>
<feature type="region of interest" description="Disordered" evidence="1">
    <location>
        <begin position="1"/>
        <end position="23"/>
    </location>
</feature>
<proteinExistence type="predicted"/>
<protein>
    <submittedName>
        <fullName evidence="2">Uncharacterized protein</fullName>
    </submittedName>
</protein>
<reference evidence="2 3" key="1">
    <citation type="submission" date="2020-08" db="EMBL/GenBank/DDBJ databases">
        <title>Genomic Encyclopedia of Type Strains, Phase IV (KMG-IV): sequencing the most valuable type-strain genomes for metagenomic binning, comparative biology and taxonomic classification.</title>
        <authorList>
            <person name="Goeker M."/>
        </authorList>
    </citation>
    <scope>NUCLEOTIDE SEQUENCE [LARGE SCALE GENOMIC DNA]</scope>
    <source>
        <strain evidence="2 3">DSM 26385</strain>
    </source>
</reference>
<name>A0A7W6JZJ5_9HYPH</name>
<organism evidence="2 3">
    <name type="scientific">Allorhizobium borbori</name>
    <dbReference type="NCBI Taxonomy" id="485907"/>
    <lineage>
        <taxon>Bacteria</taxon>
        <taxon>Pseudomonadati</taxon>
        <taxon>Pseudomonadota</taxon>
        <taxon>Alphaproteobacteria</taxon>
        <taxon>Hyphomicrobiales</taxon>
        <taxon>Rhizobiaceae</taxon>
        <taxon>Rhizobium/Agrobacterium group</taxon>
        <taxon>Allorhizobium</taxon>
    </lineage>
</organism>
<evidence type="ECO:0000256" key="1">
    <source>
        <dbReference type="SAM" id="MobiDB-lite"/>
    </source>
</evidence>
<accession>A0A7W6JZJ5</accession>
<dbReference type="Proteomes" id="UP000584824">
    <property type="component" value="Unassembled WGS sequence"/>
</dbReference>
<sequence length="90" mass="10202">MSGSFADFLKSKGKAVVPPSRPTSKPYVSRIVYLVRRPDGSVEERNGAPPFMFQDGRFVVERIVLPKDHYWRGSPEHLRRLDEMKAAKGA</sequence>
<comment type="caution">
    <text evidence="2">The sequence shown here is derived from an EMBL/GenBank/DDBJ whole genome shotgun (WGS) entry which is preliminary data.</text>
</comment>
<evidence type="ECO:0000313" key="2">
    <source>
        <dbReference type="EMBL" id="MBB4102415.1"/>
    </source>
</evidence>
<keyword evidence="3" id="KW-1185">Reference proteome</keyword>
<gene>
    <name evidence="2" type="ORF">GGQ66_000950</name>
</gene>